<gene>
    <name evidence="1" type="ORF">SPHINGO391_470073</name>
</gene>
<sequence>MTRRLLDCFLPAARCDLADYWKHANRLSTKLGRRGAAQ</sequence>
<protein>
    <submittedName>
        <fullName evidence="1">Uncharacterized protein</fullName>
    </submittedName>
</protein>
<accession>A0A5E7ZV69</accession>
<proteinExistence type="predicted"/>
<reference evidence="1 2" key="1">
    <citation type="submission" date="2019-09" db="EMBL/GenBank/DDBJ databases">
        <authorList>
            <person name="Dittami M. S."/>
        </authorList>
    </citation>
    <scope>NUCLEOTIDE SEQUENCE [LARGE SCALE GENOMIC DNA]</scope>
    <source>
        <strain evidence="1">SPHINGO391</strain>
    </source>
</reference>
<dbReference type="Proteomes" id="UP000326857">
    <property type="component" value="Unassembled WGS sequence"/>
</dbReference>
<organism evidence="1 2">
    <name type="scientific">Sphingomonas aurantiaca</name>
    <dbReference type="NCBI Taxonomy" id="185949"/>
    <lineage>
        <taxon>Bacteria</taxon>
        <taxon>Pseudomonadati</taxon>
        <taxon>Pseudomonadota</taxon>
        <taxon>Alphaproteobacteria</taxon>
        <taxon>Sphingomonadales</taxon>
        <taxon>Sphingomonadaceae</taxon>
        <taxon>Sphingomonas</taxon>
    </lineage>
</organism>
<evidence type="ECO:0000313" key="1">
    <source>
        <dbReference type="EMBL" id="VVT20473.1"/>
    </source>
</evidence>
<dbReference type="AlphaFoldDB" id="A0A5E7ZV69"/>
<dbReference type="EMBL" id="CABVLI010000042">
    <property type="protein sequence ID" value="VVT20473.1"/>
    <property type="molecule type" value="Genomic_DNA"/>
</dbReference>
<evidence type="ECO:0000313" key="2">
    <source>
        <dbReference type="Proteomes" id="UP000326857"/>
    </source>
</evidence>
<name>A0A5E7ZV69_9SPHN</name>